<dbReference type="InterPro" id="IPR023198">
    <property type="entry name" value="PGP-like_dom2"/>
</dbReference>
<dbReference type="SFLD" id="SFLDG01129">
    <property type="entry name" value="C1.5:_HAD__Beta-PGM__Phosphata"/>
    <property type="match status" value="1"/>
</dbReference>
<evidence type="ECO:0000256" key="3">
    <source>
        <dbReference type="ARBA" id="ARBA00006171"/>
    </source>
</evidence>
<gene>
    <name evidence="5" type="ORF">SAMN06296008_10116</name>
</gene>
<evidence type="ECO:0000313" key="5">
    <source>
        <dbReference type="EMBL" id="SMC30077.1"/>
    </source>
</evidence>
<dbReference type="Gene3D" id="3.40.50.1000">
    <property type="entry name" value="HAD superfamily/HAD-like"/>
    <property type="match status" value="1"/>
</dbReference>
<evidence type="ECO:0000256" key="1">
    <source>
        <dbReference type="ARBA" id="ARBA00000830"/>
    </source>
</evidence>
<evidence type="ECO:0000256" key="4">
    <source>
        <dbReference type="ARBA" id="ARBA00013078"/>
    </source>
</evidence>
<dbReference type="Proteomes" id="UP000192708">
    <property type="component" value="Unassembled WGS sequence"/>
</dbReference>
<comment type="similarity">
    <text evidence="3">Belongs to the HAD-like hydrolase superfamily. CbbY/CbbZ/Gph/YieH family.</text>
</comment>
<dbReference type="SFLD" id="SFLDS00003">
    <property type="entry name" value="Haloacid_Dehalogenase"/>
    <property type="match status" value="1"/>
</dbReference>
<dbReference type="InterPro" id="IPR041492">
    <property type="entry name" value="HAD_2"/>
</dbReference>
<organism evidence="5 6">
    <name type="scientific">Polynucleobacter kasalickyi</name>
    <dbReference type="NCBI Taxonomy" id="1938817"/>
    <lineage>
        <taxon>Bacteria</taxon>
        <taxon>Pseudomonadati</taxon>
        <taxon>Pseudomonadota</taxon>
        <taxon>Betaproteobacteria</taxon>
        <taxon>Burkholderiales</taxon>
        <taxon>Burkholderiaceae</taxon>
        <taxon>Polynucleobacter</taxon>
    </lineage>
</organism>
<evidence type="ECO:0000313" key="6">
    <source>
        <dbReference type="Proteomes" id="UP000192708"/>
    </source>
</evidence>
<dbReference type="OrthoDB" id="9792518at2"/>
<keyword evidence="6" id="KW-1185">Reference proteome</keyword>
<dbReference type="GO" id="GO:0005829">
    <property type="term" value="C:cytosol"/>
    <property type="evidence" value="ECO:0007669"/>
    <property type="project" value="TreeGrafter"/>
</dbReference>
<dbReference type="PANTHER" id="PTHR43434:SF1">
    <property type="entry name" value="PHOSPHOGLYCOLATE PHOSPHATASE"/>
    <property type="match status" value="1"/>
</dbReference>
<dbReference type="GO" id="GO:0006281">
    <property type="term" value="P:DNA repair"/>
    <property type="evidence" value="ECO:0007669"/>
    <property type="project" value="TreeGrafter"/>
</dbReference>
<dbReference type="SUPFAM" id="SSF56784">
    <property type="entry name" value="HAD-like"/>
    <property type="match status" value="1"/>
</dbReference>
<dbReference type="Pfam" id="PF13419">
    <property type="entry name" value="HAD_2"/>
    <property type="match status" value="1"/>
</dbReference>
<dbReference type="InterPro" id="IPR050155">
    <property type="entry name" value="HAD-like_hydrolase_sf"/>
</dbReference>
<accession>A0A1W1Y1R2</accession>
<dbReference type="AlphaFoldDB" id="A0A1W1Y1R2"/>
<dbReference type="RefSeq" id="WP_159460766.1">
    <property type="nucleotide sequence ID" value="NZ_FWXJ01000001.1"/>
</dbReference>
<dbReference type="InterPro" id="IPR036412">
    <property type="entry name" value="HAD-like_sf"/>
</dbReference>
<sequence>MSIKITDIIFDLDGTLIDSAPSILECFKRVLKSNNIEPLCALNSELIGPPLAQTLSRITGIHDSEYVIKLAEDFKKHYDFDGYKSTVPFDGVGELLQACGLLGFNLHIATNKRLLPTTLILDHLGWTKHFKSIYALDSSSPSYANKAMMLAALLDSEKIDRSSGIYVGDRSEDNESALKNGLKFFGATWGYQDNNLLSNEDVICCNSIKQFEQHLNS</sequence>
<reference evidence="5 6" key="1">
    <citation type="submission" date="2017-04" db="EMBL/GenBank/DDBJ databases">
        <authorList>
            <person name="Afonso C.L."/>
            <person name="Miller P.J."/>
            <person name="Scott M.A."/>
            <person name="Spackman E."/>
            <person name="Goraichik I."/>
            <person name="Dimitrov K.M."/>
            <person name="Suarez D.L."/>
            <person name="Swayne D.E."/>
        </authorList>
    </citation>
    <scope>NUCLEOTIDE SEQUENCE [LARGE SCALE GENOMIC DNA]</scope>
    <source>
        <strain evidence="5 6">VK13</strain>
    </source>
</reference>
<protein>
    <recommendedName>
        <fullName evidence="4">phosphoglycolate phosphatase</fullName>
        <ecNumber evidence="4">3.1.3.18</ecNumber>
    </recommendedName>
</protein>
<dbReference type="STRING" id="1938817.SAMN06296008_10116"/>
<proteinExistence type="inferred from homology"/>
<dbReference type="Gene3D" id="1.10.150.240">
    <property type="entry name" value="Putative phosphatase, domain 2"/>
    <property type="match status" value="1"/>
</dbReference>
<comment type="catalytic activity">
    <reaction evidence="1">
        <text>2-phosphoglycolate + H2O = glycolate + phosphate</text>
        <dbReference type="Rhea" id="RHEA:14369"/>
        <dbReference type="ChEBI" id="CHEBI:15377"/>
        <dbReference type="ChEBI" id="CHEBI:29805"/>
        <dbReference type="ChEBI" id="CHEBI:43474"/>
        <dbReference type="ChEBI" id="CHEBI:58033"/>
        <dbReference type="EC" id="3.1.3.18"/>
    </reaction>
</comment>
<comment type="pathway">
    <text evidence="2">Organic acid metabolism; glycolate biosynthesis; glycolate from 2-phosphoglycolate: step 1/1.</text>
</comment>
<evidence type="ECO:0000256" key="2">
    <source>
        <dbReference type="ARBA" id="ARBA00004818"/>
    </source>
</evidence>
<name>A0A1W1Y1R2_9BURK</name>
<dbReference type="GO" id="GO:0008967">
    <property type="term" value="F:phosphoglycolate phosphatase activity"/>
    <property type="evidence" value="ECO:0007669"/>
    <property type="project" value="UniProtKB-EC"/>
</dbReference>
<dbReference type="PANTHER" id="PTHR43434">
    <property type="entry name" value="PHOSPHOGLYCOLATE PHOSPHATASE"/>
    <property type="match status" value="1"/>
</dbReference>
<dbReference type="InterPro" id="IPR023214">
    <property type="entry name" value="HAD_sf"/>
</dbReference>
<dbReference type="EC" id="3.1.3.18" evidence="4"/>
<dbReference type="EMBL" id="FWXJ01000001">
    <property type="protein sequence ID" value="SMC30077.1"/>
    <property type="molecule type" value="Genomic_DNA"/>
</dbReference>